<dbReference type="InterPro" id="IPR008936">
    <property type="entry name" value="Rho_GTPase_activation_prot"/>
</dbReference>
<proteinExistence type="inferred from homology"/>
<feature type="domain" description="Tyrosine specific protein phosphatases" evidence="9">
    <location>
        <begin position="142"/>
        <end position="209"/>
    </location>
</feature>
<evidence type="ECO:0000313" key="10">
    <source>
        <dbReference type="EMBL" id="KAL2093353.1"/>
    </source>
</evidence>
<dbReference type="FunFam" id="3.90.190.10:FF:000027">
    <property type="entry name" value="Protein tyrosine phosphatase domain containing 1"/>
    <property type="match status" value="1"/>
</dbReference>
<dbReference type="SMART" id="SM00195">
    <property type="entry name" value="DSPc"/>
    <property type="match status" value="1"/>
</dbReference>
<dbReference type="InterPro" id="IPR016130">
    <property type="entry name" value="Tyr_Pase_AS"/>
</dbReference>
<keyword evidence="3" id="KW-0904">Protein phosphatase</keyword>
<keyword evidence="2" id="KW-0378">Hydrolase</keyword>
<dbReference type="GO" id="GO:0030030">
    <property type="term" value="P:cell projection organization"/>
    <property type="evidence" value="ECO:0007669"/>
    <property type="project" value="UniProtKB-KW"/>
</dbReference>
<dbReference type="InterPro" id="IPR003595">
    <property type="entry name" value="Tyr_Pase_cat"/>
</dbReference>
<dbReference type="InterPro" id="IPR029021">
    <property type="entry name" value="Prot-tyrosine_phosphatase-like"/>
</dbReference>
<reference evidence="10 11" key="1">
    <citation type="submission" date="2024-09" db="EMBL/GenBank/DDBJ databases">
        <title>A chromosome-level genome assembly of Gray's grenadier anchovy, Coilia grayii.</title>
        <authorList>
            <person name="Fu Z."/>
        </authorList>
    </citation>
    <scope>NUCLEOTIDE SEQUENCE [LARGE SCALE GENOMIC DNA]</scope>
    <source>
        <strain evidence="10">G4</strain>
        <tissue evidence="10">Muscle</tissue>
    </source>
</reference>
<name>A0ABD1K2J7_9TELE</name>
<comment type="similarity">
    <text evidence="5">Belongs to the protein-tyrosine phosphatase family. Non-receptor class PTPDC1 subfamily.</text>
</comment>
<sequence>MTGHVPVPRPSYSQTRERLVRAVPPRIICLLACGGRDCRYEGPSCWKQSQQVIRGIFSSWVTDDIVAMARPSTHIIKKYNIVEQFHKLNIRSLINMQLPGEHARCGPGLELSGFTYSPQTFMDNQIYFYNFGMPDFGVSSLVGMLDAVKVLAFSVREGKVAVHCHAGLGRTGVLIACYLVYTLHISASEAVHYVRIKRPRSIQTRSQISLVFDFARLLGSQLVVYPCLSLRHGAPFNLGGYLRRQAMILHGSEARALSHTPKILHLLCCQLTAIALGNDSPDEVQEELDRRVAILSLQRAVQETLVRKQALLREDWGMRCSSSSSLSSWDDPFGFLQRKREVLINKRSYSDGDLRKITLSEQEEFALMLENQRETLEQLCDLRNTPTPTPLPPLHALTREQWMQEVERLAALRPCTPMLYNGIIAKRPKCKMKKPPTLAKHSSSMELQRNQGKSNQVSVARAVARAMARQQPPEDKVLARVAMLQNELNKTVCGWATVAMETDPKVLAHLLWTWLERLKEPVLSQSDVQQLILNHTDHNPLNVLQKNQRCTISRLLGCIGQVTSLCPNQEDNVLNHLIRALTRRPPQEIDNNAEFLQILRNAIRDQLLASVLPRIRNTRPYMITNTHG</sequence>
<dbReference type="PANTHER" id="PTHR23339">
    <property type="entry name" value="TYROSINE SPECIFIC PROTEIN PHOSPHATASE AND DUAL SPECIFICITY PROTEIN PHOSPHATASE"/>
    <property type="match status" value="1"/>
</dbReference>
<evidence type="ECO:0000256" key="5">
    <source>
        <dbReference type="ARBA" id="ARBA00060867"/>
    </source>
</evidence>
<dbReference type="EMBL" id="JBHFQA010000009">
    <property type="protein sequence ID" value="KAL2093353.1"/>
    <property type="molecule type" value="Genomic_DNA"/>
</dbReference>
<dbReference type="CDD" id="cd14506">
    <property type="entry name" value="PTP_PTPDC1"/>
    <property type="match status" value="1"/>
</dbReference>
<feature type="region of interest" description="Disordered" evidence="7">
    <location>
        <begin position="431"/>
        <end position="454"/>
    </location>
</feature>
<protein>
    <recommendedName>
        <fullName evidence="6">Protein tyrosine phosphatase domain-containing protein 1</fullName>
    </recommendedName>
</protein>
<keyword evidence="11" id="KW-1185">Reference proteome</keyword>
<dbReference type="AlphaFoldDB" id="A0ABD1K2J7"/>
<dbReference type="InterPro" id="IPR020422">
    <property type="entry name" value="TYR_PHOSPHATASE_DUAL_dom"/>
</dbReference>
<dbReference type="InterPro" id="IPR049573">
    <property type="entry name" value="PTPDC1_PTP"/>
</dbReference>
<dbReference type="PROSITE" id="PS50056">
    <property type="entry name" value="TYR_PHOSPHATASE_2"/>
    <property type="match status" value="1"/>
</dbReference>
<dbReference type="SUPFAM" id="SSF52799">
    <property type="entry name" value="(Phosphotyrosine protein) phosphatases II"/>
    <property type="match status" value="1"/>
</dbReference>
<dbReference type="PROSITE" id="PS00383">
    <property type="entry name" value="TYR_PHOSPHATASE_1"/>
    <property type="match status" value="1"/>
</dbReference>
<evidence type="ECO:0000256" key="4">
    <source>
        <dbReference type="ARBA" id="ARBA00056295"/>
    </source>
</evidence>
<dbReference type="SMART" id="SM00404">
    <property type="entry name" value="PTPc_motif"/>
    <property type="match status" value="1"/>
</dbReference>
<comment type="function">
    <text evidence="4">May play roles in cilia formation and/or maintenance.</text>
</comment>
<gene>
    <name evidence="10" type="ORF">ACEWY4_010665</name>
</gene>
<dbReference type="Pfam" id="PF00782">
    <property type="entry name" value="DSPc"/>
    <property type="match status" value="1"/>
</dbReference>
<evidence type="ECO:0000256" key="2">
    <source>
        <dbReference type="ARBA" id="ARBA00022801"/>
    </source>
</evidence>
<dbReference type="GO" id="GO:0004721">
    <property type="term" value="F:phosphoprotein phosphatase activity"/>
    <property type="evidence" value="ECO:0007669"/>
    <property type="project" value="UniProtKB-KW"/>
</dbReference>
<evidence type="ECO:0000313" key="11">
    <source>
        <dbReference type="Proteomes" id="UP001591681"/>
    </source>
</evidence>
<evidence type="ECO:0000256" key="3">
    <source>
        <dbReference type="ARBA" id="ARBA00022912"/>
    </source>
</evidence>
<comment type="caution">
    <text evidence="10">The sequence shown here is derived from an EMBL/GenBank/DDBJ whole genome shotgun (WGS) entry which is preliminary data.</text>
</comment>
<dbReference type="InterPro" id="IPR000387">
    <property type="entry name" value="Tyr_Pase_dom"/>
</dbReference>
<keyword evidence="1" id="KW-0970">Cilium biogenesis/degradation</keyword>
<dbReference type="PROSITE" id="PS50054">
    <property type="entry name" value="TYR_PHOSPHATASE_DUAL"/>
    <property type="match status" value="1"/>
</dbReference>
<evidence type="ECO:0000256" key="7">
    <source>
        <dbReference type="SAM" id="MobiDB-lite"/>
    </source>
</evidence>
<feature type="compositionally biased region" description="Polar residues" evidence="7">
    <location>
        <begin position="440"/>
        <end position="454"/>
    </location>
</feature>
<feature type="domain" description="Tyrosine-protein phosphatase" evidence="8">
    <location>
        <begin position="57"/>
        <end position="220"/>
    </location>
</feature>
<dbReference type="Gene3D" id="1.10.555.10">
    <property type="entry name" value="Rho GTPase activation protein"/>
    <property type="match status" value="1"/>
</dbReference>
<evidence type="ECO:0000259" key="9">
    <source>
        <dbReference type="PROSITE" id="PS50056"/>
    </source>
</evidence>
<evidence type="ECO:0000259" key="8">
    <source>
        <dbReference type="PROSITE" id="PS50054"/>
    </source>
</evidence>
<evidence type="ECO:0000256" key="6">
    <source>
        <dbReference type="ARBA" id="ARBA00072096"/>
    </source>
</evidence>
<organism evidence="10 11">
    <name type="scientific">Coilia grayii</name>
    <name type="common">Gray's grenadier anchovy</name>
    <dbReference type="NCBI Taxonomy" id="363190"/>
    <lineage>
        <taxon>Eukaryota</taxon>
        <taxon>Metazoa</taxon>
        <taxon>Chordata</taxon>
        <taxon>Craniata</taxon>
        <taxon>Vertebrata</taxon>
        <taxon>Euteleostomi</taxon>
        <taxon>Actinopterygii</taxon>
        <taxon>Neopterygii</taxon>
        <taxon>Teleostei</taxon>
        <taxon>Clupei</taxon>
        <taxon>Clupeiformes</taxon>
        <taxon>Clupeoidei</taxon>
        <taxon>Engraulidae</taxon>
        <taxon>Coilinae</taxon>
        <taxon>Coilia</taxon>
    </lineage>
</organism>
<dbReference type="Proteomes" id="UP001591681">
    <property type="component" value="Unassembled WGS sequence"/>
</dbReference>
<evidence type="ECO:0000256" key="1">
    <source>
        <dbReference type="ARBA" id="ARBA00022794"/>
    </source>
</evidence>
<dbReference type="Gene3D" id="3.90.190.10">
    <property type="entry name" value="Protein tyrosine phosphatase superfamily"/>
    <property type="match status" value="1"/>
</dbReference>
<accession>A0ABD1K2J7</accession>
<dbReference type="InterPro" id="IPR050561">
    <property type="entry name" value="PTP"/>
</dbReference>
<dbReference type="InterPro" id="IPR000340">
    <property type="entry name" value="Dual-sp_phosphatase_cat-dom"/>
</dbReference>